<evidence type="ECO:0000256" key="1">
    <source>
        <dbReference type="ARBA" id="ARBA00022723"/>
    </source>
</evidence>
<dbReference type="SMART" id="SM00184">
    <property type="entry name" value="RING"/>
    <property type="match status" value="1"/>
</dbReference>
<dbReference type="InterPro" id="IPR051051">
    <property type="entry name" value="E3_ubiq-ligase_TRIM/RNF"/>
</dbReference>
<feature type="domain" description="RING-type" evidence="7">
    <location>
        <begin position="15"/>
        <end position="55"/>
    </location>
</feature>
<dbReference type="PROSITE" id="PS50119">
    <property type="entry name" value="ZF_BBOX"/>
    <property type="match status" value="1"/>
</dbReference>
<sequence length="416" mass="46968">MASGSSFLSEDHFCCSICLDVLSEPVSIPCGHSFCHACIRRHWDGNQQRQCPLCKERFPAELRLRINTAFRDVVDDFKNQCRERPRDAGPAPAQPDQVPARPGQVPCDCCLGSKFRAAKTCLVCLASYCEIHLEPHRTVDALRRHTLTDPVQNLEDRICTKHNRMLELFCRDDMTCICVLCTDHSAHDTVALEKAFVNKKGHAGKKKVAGKSKKCRKKGQRSQAGQQPRRSDDSTANGAESNQQPHVWWRPTGGAQEHSTRLPAGNRPFLLAGADWRLTVVSECVSGHNIITQIHHNGPYCIWHQDPGQAPPSEPVQLFLVKTPDGVWVILDYESEQAFFHDSQTNIMIYSLQGSRFVKRYYLCFIPTTTRIDTQRLLGTVQTMKACLSRPRNTNSCLFVVCVFLFVIFCISFLRP</sequence>
<dbReference type="Gene3D" id="3.30.160.60">
    <property type="entry name" value="Classic Zinc Finger"/>
    <property type="match status" value="1"/>
</dbReference>
<evidence type="ECO:0000259" key="7">
    <source>
        <dbReference type="PROSITE" id="PS50089"/>
    </source>
</evidence>
<dbReference type="Pfam" id="PF00097">
    <property type="entry name" value="zf-C3HC4"/>
    <property type="match status" value="1"/>
</dbReference>
<dbReference type="RefSeq" id="XP_055358988.1">
    <property type="nucleotide sequence ID" value="XM_055503013.1"/>
</dbReference>
<dbReference type="PROSITE" id="PS00518">
    <property type="entry name" value="ZF_RING_1"/>
    <property type="match status" value="1"/>
</dbReference>
<keyword evidence="2 4" id="KW-0863">Zinc-finger</keyword>
<dbReference type="InterPro" id="IPR043136">
    <property type="entry name" value="B30.2/SPRY_sf"/>
</dbReference>
<keyword evidence="9" id="KW-1185">Reference proteome</keyword>
<keyword evidence="6" id="KW-1133">Transmembrane helix</keyword>
<name>A0A6P7KUJ8_BETSP</name>
<feature type="compositionally biased region" description="Basic residues" evidence="5">
    <location>
        <begin position="202"/>
        <end position="220"/>
    </location>
</feature>
<organism evidence="9 10">
    <name type="scientific">Betta splendens</name>
    <name type="common">Siamese fighting fish</name>
    <dbReference type="NCBI Taxonomy" id="158456"/>
    <lineage>
        <taxon>Eukaryota</taxon>
        <taxon>Metazoa</taxon>
        <taxon>Chordata</taxon>
        <taxon>Craniata</taxon>
        <taxon>Vertebrata</taxon>
        <taxon>Euteleostomi</taxon>
        <taxon>Actinopterygii</taxon>
        <taxon>Neopterygii</taxon>
        <taxon>Teleostei</taxon>
        <taxon>Neoteleostei</taxon>
        <taxon>Acanthomorphata</taxon>
        <taxon>Anabantaria</taxon>
        <taxon>Anabantiformes</taxon>
        <taxon>Anabantoidei</taxon>
        <taxon>Osphronemidae</taxon>
        <taxon>Betta</taxon>
    </lineage>
</organism>
<feature type="domain" description="B box-type" evidence="8">
    <location>
        <begin position="154"/>
        <end position="199"/>
    </location>
</feature>
<dbReference type="SUPFAM" id="SSF49899">
    <property type="entry name" value="Concanavalin A-like lectins/glucanases"/>
    <property type="match status" value="1"/>
</dbReference>
<keyword evidence="6" id="KW-0472">Membrane</keyword>
<dbReference type="RefSeq" id="XP_028984245.1">
    <property type="nucleotide sequence ID" value="XM_029128412.3"/>
</dbReference>
<gene>
    <name evidence="10 11 12" type="primary">LOC114842676</name>
</gene>
<protein>
    <submittedName>
        <fullName evidence="10 11">Uncharacterized protein LOC114842676</fullName>
    </submittedName>
</protein>
<dbReference type="OrthoDB" id="265776at2759"/>
<dbReference type="PANTHER" id="PTHR25465">
    <property type="entry name" value="B-BOX DOMAIN CONTAINING"/>
    <property type="match status" value="1"/>
</dbReference>
<dbReference type="Gene3D" id="3.30.40.10">
    <property type="entry name" value="Zinc/RING finger domain, C3HC4 (zinc finger)"/>
    <property type="match status" value="1"/>
</dbReference>
<dbReference type="InterPro" id="IPR000315">
    <property type="entry name" value="Znf_B-box"/>
</dbReference>
<dbReference type="SMART" id="SM00336">
    <property type="entry name" value="BBOX"/>
    <property type="match status" value="1"/>
</dbReference>
<dbReference type="GeneID" id="114842676"/>
<feature type="transmembrane region" description="Helical" evidence="6">
    <location>
        <begin position="398"/>
        <end position="414"/>
    </location>
</feature>
<evidence type="ECO:0000259" key="8">
    <source>
        <dbReference type="PROSITE" id="PS50119"/>
    </source>
</evidence>
<dbReference type="SUPFAM" id="SSF57850">
    <property type="entry name" value="RING/U-box"/>
    <property type="match status" value="1"/>
</dbReference>
<evidence type="ECO:0000313" key="12">
    <source>
        <dbReference type="RefSeq" id="XP_055358988.1"/>
    </source>
</evidence>
<dbReference type="InterPro" id="IPR018957">
    <property type="entry name" value="Znf_C3HC4_RING-type"/>
</dbReference>
<dbReference type="GO" id="GO:0008270">
    <property type="term" value="F:zinc ion binding"/>
    <property type="evidence" value="ECO:0007669"/>
    <property type="project" value="UniProtKB-KW"/>
</dbReference>
<proteinExistence type="predicted"/>
<dbReference type="KEGG" id="bspl:114842676"/>
<dbReference type="RefSeq" id="XP_028984244.1">
    <property type="nucleotide sequence ID" value="XM_029128411.3"/>
</dbReference>
<evidence type="ECO:0000256" key="5">
    <source>
        <dbReference type="SAM" id="MobiDB-lite"/>
    </source>
</evidence>
<evidence type="ECO:0000313" key="10">
    <source>
        <dbReference type="RefSeq" id="XP_028984244.1"/>
    </source>
</evidence>
<evidence type="ECO:0000256" key="6">
    <source>
        <dbReference type="SAM" id="Phobius"/>
    </source>
</evidence>
<dbReference type="InterPro" id="IPR017907">
    <property type="entry name" value="Znf_RING_CS"/>
</dbReference>
<evidence type="ECO:0000256" key="3">
    <source>
        <dbReference type="ARBA" id="ARBA00022833"/>
    </source>
</evidence>
<dbReference type="SUPFAM" id="SSF57845">
    <property type="entry name" value="B-box zinc-binding domain"/>
    <property type="match status" value="1"/>
</dbReference>
<evidence type="ECO:0000256" key="2">
    <source>
        <dbReference type="ARBA" id="ARBA00022771"/>
    </source>
</evidence>
<dbReference type="PANTHER" id="PTHR25465:SF32">
    <property type="entry name" value="BLOODTHIRSTY-RELATED GENE FAMILY, MEMBER 16 ISOFORM X1-RELATED"/>
    <property type="match status" value="1"/>
</dbReference>
<dbReference type="Pfam" id="PF00643">
    <property type="entry name" value="zf-B_box"/>
    <property type="match status" value="1"/>
</dbReference>
<keyword evidence="6" id="KW-0812">Transmembrane</keyword>
<feature type="compositionally biased region" description="Polar residues" evidence="5">
    <location>
        <begin position="221"/>
        <end position="245"/>
    </location>
</feature>
<evidence type="ECO:0000256" key="4">
    <source>
        <dbReference type="PROSITE-ProRule" id="PRU00024"/>
    </source>
</evidence>
<accession>A0A6P7KUJ8</accession>
<keyword evidence="3" id="KW-0862">Zinc</keyword>
<dbReference type="Gene3D" id="4.10.830.40">
    <property type="match status" value="1"/>
</dbReference>
<dbReference type="CDD" id="cd19769">
    <property type="entry name" value="Bbox2_TRIM16-like"/>
    <property type="match status" value="1"/>
</dbReference>
<feature type="region of interest" description="Disordered" evidence="5">
    <location>
        <begin position="202"/>
        <end position="261"/>
    </location>
</feature>
<evidence type="ECO:0000313" key="9">
    <source>
        <dbReference type="Proteomes" id="UP000515150"/>
    </source>
</evidence>
<keyword evidence="1" id="KW-0479">Metal-binding</keyword>
<evidence type="ECO:0000313" key="11">
    <source>
        <dbReference type="RefSeq" id="XP_028984245.1"/>
    </source>
</evidence>
<dbReference type="Gene3D" id="2.60.120.920">
    <property type="match status" value="1"/>
</dbReference>
<dbReference type="InterPro" id="IPR013320">
    <property type="entry name" value="ConA-like_dom_sf"/>
</dbReference>
<dbReference type="Proteomes" id="UP000515150">
    <property type="component" value="Chromosome 16"/>
</dbReference>
<dbReference type="AlphaFoldDB" id="A0A6P7KUJ8"/>
<dbReference type="InterPro" id="IPR001841">
    <property type="entry name" value="Znf_RING"/>
</dbReference>
<dbReference type="PROSITE" id="PS50089">
    <property type="entry name" value="ZF_RING_2"/>
    <property type="match status" value="1"/>
</dbReference>
<dbReference type="InterPro" id="IPR013083">
    <property type="entry name" value="Znf_RING/FYVE/PHD"/>
</dbReference>
<reference evidence="10 11" key="1">
    <citation type="submission" date="2025-04" db="UniProtKB">
        <authorList>
            <consortium name="RefSeq"/>
        </authorList>
    </citation>
    <scope>IDENTIFICATION</scope>
</reference>